<evidence type="ECO:0000256" key="2">
    <source>
        <dbReference type="PIRSR" id="PIRSR613078-1"/>
    </source>
</evidence>
<dbReference type="InterPro" id="IPR029033">
    <property type="entry name" value="His_PPase_superfam"/>
</dbReference>
<dbReference type="AlphaFoldDB" id="A0AAF0CU97"/>
<dbReference type="SUPFAM" id="SSF53254">
    <property type="entry name" value="Phosphoglycerate mutase-like"/>
    <property type="match status" value="1"/>
</dbReference>
<dbReference type="EMBL" id="CP110232">
    <property type="protein sequence ID" value="WEG73113.1"/>
    <property type="molecule type" value="Genomic_DNA"/>
</dbReference>
<dbReference type="KEGG" id="vie:OL234_09120"/>
<reference evidence="4" key="1">
    <citation type="submission" date="2022-10" db="EMBL/GenBank/DDBJ databases">
        <title>Vagococcus sp. isolated from poultry meat.</title>
        <authorList>
            <person name="Johansson P."/>
            <person name="Bjorkroth J."/>
        </authorList>
    </citation>
    <scope>NUCLEOTIDE SEQUENCE</scope>
    <source>
        <strain evidence="4">STAA11</strain>
    </source>
</reference>
<dbReference type="PANTHER" id="PTHR46517">
    <property type="entry name" value="FRUCTOSE-2,6-BISPHOSPHATASE TIGAR"/>
    <property type="match status" value="1"/>
</dbReference>
<accession>A0AAF0CU97</accession>
<keyword evidence="1" id="KW-0378">Hydrolase</keyword>
<feature type="active site" description="Proton donor/acceptor" evidence="2">
    <location>
        <position position="77"/>
    </location>
</feature>
<dbReference type="RefSeq" id="WP_275468917.1">
    <property type="nucleotide sequence ID" value="NZ_CP110232.1"/>
</dbReference>
<name>A0AAF0CU97_9ENTE</name>
<dbReference type="Pfam" id="PF00300">
    <property type="entry name" value="His_Phos_1"/>
    <property type="match status" value="1"/>
</dbReference>
<gene>
    <name evidence="4" type="ORF">OL234_09120</name>
</gene>
<sequence length="147" mass="17012">MRHGETVLNKLNRIQGVIDSPLTKYGEKYVVVAKALEETSMQNIYSSDSLRTVKTAKLIENTNKKLHYISDYEQFREWNFRDLEGSKINALTKLLETKMQDTSFSYLNSHLDVLADTIAQESTVKTETYREISDRLLKGLNTLKYLI</sequence>
<dbReference type="CDD" id="cd07067">
    <property type="entry name" value="HP_PGM_like"/>
    <property type="match status" value="1"/>
</dbReference>
<dbReference type="InterPro" id="IPR051695">
    <property type="entry name" value="Phosphoglycerate_Mutase"/>
</dbReference>
<proteinExistence type="predicted"/>
<keyword evidence="5" id="KW-1185">Reference proteome</keyword>
<organism evidence="4 5">
    <name type="scientific">Vagococcus intermedius</name>
    <dbReference type="NCBI Taxonomy" id="2991418"/>
    <lineage>
        <taxon>Bacteria</taxon>
        <taxon>Bacillati</taxon>
        <taxon>Bacillota</taxon>
        <taxon>Bacilli</taxon>
        <taxon>Lactobacillales</taxon>
        <taxon>Enterococcaceae</taxon>
        <taxon>Vagococcus</taxon>
    </lineage>
</organism>
<dbReference type="PANTHER" id="PTHR46517:SF1">
    <property type="entry name" value="FRUCTOSE-2,6-BISPHOSPHATASE TIGAR"/>
    <property type="match status" value="1"/>
</dbReference>
<feature type="active site" description="Tele-phosphohistidine intermediate" evidence="2">
    <location>
        <position position="3"/>
    </location>
</feature>
<dbReference type="Proteomes" id="UP001179647">
    <property type="component" value="Chromosome"/>
</dbReference>
<dbReference type="GO" id="GO:0005829">
    <property type="term" value="C:cytosol"/>
    <property type="evidence" value="ECO:0007669"/>
    <property type="project" value="TreeGrafter"/>
</dbReference>
<dbReference type="GO" id="GO:0004331">
    <property type="term" value="F:fructose-2,6-bisphosphate 2-phosphatase activity"/>
    <property type="evidence" value="ECO:0007669"/>
    <property type="project" value="TreeGrafter"/>
</dbReference>
<protein>
    <submittedName>
        <fullName evidence="4">Histidine phosphatase family protein</fullName>
    </submittedName>
</protein>
<feature type="binding site" evidence="3">
    <location>
        <position position="51"/>
    </location>
    <ligand>
        <name>substrate</name>
    </ligand>
</feature>
<evidence type="ECO:0000313" key="4">
    <source>
        <dbReference type="EMBL" id="WEG73113.1"/>
    </source>
</evidence>
<dbReference type="Gene3D" id="3.40.50.1240">
    <property type="entry name" value="Phosphoglycerate mutase-like"/>
    <property type="match status" value="1"/>
</dbReference>
<dbReference type="InterPro" id="IPR013078">
    <property type="entry name" value="His_Pase_superF_clade-1"/>
</dbReference>
<evidence type="ECO:0000256" key="1">
    <source>
        <dbReference type="ARBA" id="ARBA00022801"/>
    </source>
</evidence>
<feature type="binding site" evidence="3">
    <location>
        <position position="87"/>
    </location>
    <ligand>
        <name>substrate</name>
    </ligand>
</feature>
<feature type="binding site" evidence="3">
    <location>
        <begin position="2"/>
        <end position="9"/>
    </location>
    <ligand>
        <name>substrate</name>
    </ligand>
</feature>
<dbReference type="GO" id="GO:0043456">
    <property type="term" value="P:regulation of pentose-phosphate shunt"/>
    <property type="evidence" value="ECO:0007669"/>
    <property type="project" value="TreeGrafter"/>
</dbReference>
<evidence type="ECO:0000256" key="3">
    <source>
        <dbReference type="PIRSR" id="PIRSR613078-2"/>
    </source>
</evidence>
<evidence type="ECO:0000313" key="5">
    <source>
        <dbReference type="Proteomes" id="UP001179647"/>
    </source>
</evidence>
<dbReference type="GO" id="GO:0045820">
    <property type="term" value="P:negative regulation of glycolytic process"/>
    <property type="evidence" value="ECO:0007669"/>
    <property type="project" value="TreeGrafter"/>
</dbReference>